<gene>
    <name evidence="3" type="ORF">DYU05_08130</name>
</gene>
<feature type="transmembrane region" description="Helical" evidence="2">
    <location>
        <begin position="36"/>
        <end position="57"/>
    </location>
</feature>
<evidence type="ECO:0000256" key="1">
    <source>
        <dbReference type="SAM" id="MobiDB-lite"/>
    </source>
</evidence>
<dbReference type="AlphaFoldDB" id="A0A3E2NXA9"/>
<dbReference type="EMBL" id="QWDE01000001">
    <property type="protein sequence ID" value="RFZ85551.1"/>
    <property type="molecule type" value="Genomic_DNA"/>
</dbReference>
<comment type="caution">
    <text evidence="3">The sequence shown here is derived from an EMBL/GenBank/DDBJ whole genome shotgun (WGS) entry which is preliminary data.</text>
</comment>
<proteinExistence type="predicted"/>
<keyword evidence="2" id="KW-0812">Transmembrane</keyword>
<dbReference type="Proteomes" id="UP000260823">
    <property type="component" value="Unassembled WGS sequence"/>
</dbReference>
<dbReference type="RefSeq" id="WP_133300197.1">
    <property type="nucleotide sequence ID" value="NZ_QWDE01000001.1"/>
</dbReference>
<sequence>MRIKTIIILVIAILLTIIFMQNLDPVRFTVLFSTLYISKVSMMLVVLAVGFVLGYLVGRPGRKKYNHIGYDKDTPHPEDPRTLSDEDRDYIN</sequence>
<evidence type="ECO:0000256" key="2">
    <source>
        <dbReference type="SAM" id="Phobius"/>
    </source>
</evidence>
<name>A0A3E2NXA9_9SPHI</name>
<organism evidence="3 4">
    <name type="scientific">Mucilaginibacter terrenus</name>
    <dbReference type="NCBI Taxonomy" id="2482727"/>
    <lineage>
        <taxon>Bacteria</taxon>
        <taxon>Pseudomonadati</taxon>
        <taxon>Bacteroidota</taxon>
        <taxon>Sphingobacteriia</taxon>
        <taxon>Sphingobacteriales</taxon>
        <taxon>Sphingobacteriaceae</taxon>
        <taxon>Mucilaginibacter</taxon>
    </lineage>
</organism>
<evidence type="ECO:0000313" key="4">
    <source>
        <dbReference type="Proteomes" id="UP000260823"/>
    </source>
</evidence>
<dbReference type="OrthoDB" id="798432at2"/>
<reference evidence="3 4" key="1">
    <citation type="submission" date="2018-08" db="EMBL/GenBank/DDBJ databases">
        <title>Mucilaginibacter terrae sp. nov., isolated from manganese diggings.</title>
        <authorList>
            <person name="Huang Y."/>
            <person name="Zhou Z."/>
        </authorList>
    </citation>
    <scope>NUCLEOTIDE SEQUENCE [LARGE SCALE GENOMIC DNA]</scope>
    <source>
        <strain evidence="3 4">ZH6</strain>
    </source>
</reference>
<keyword evidence="2" id="KW-0472">Membrane</keyword>
<feature type="compositionally biased region" description="Basic and acidic residues" evidence="1">
    <location>
        <begin position="69"/>
        <end position="92"/>
    </location>
</feature>
<protein>
    <submittedName>
        <fullName evidence="3">LapA family protein</fullName>
    </submittedName>
</protein>
<keyword evidence="4" id="KW-1185">Reference proteome</keyword>
<keyword evidence="2" id="KW-1133">Transmembrane helix</keyword>
<feature type="region of interest" description="Disordered" evidence="1">
    <location>
        <begin position="61"/>
        <end position="92"/>
    </location>
</feature>
<evidence type="ECO:0000313" key="3">
    <source>
        <dbReference type="EMBL" id="RFZ85551.1"/>
    </source>
</evidence>
<accession>A0A3E2NXA9</accession>